<gene>
    <name evidence="3" type="ORF">GCM10022422_36980</name>
</gene>
<keyword evidence="4" id="KW-1185">Reference proteome</keyword>
<dbReference type="Gene3D" id="3.90.1750.20">
    <property type="entry name" value="Putative Large Serine Recombinase, Chain B, Domain 2"/>
    <property type="match status" value="1"/>
</dbReference>
<dbReference type="Pfam" id="PF00239">
    <property type="entry name" value="Resolvase"/>
    <property type="match status" value="1"/>
</dbReference>
<dbReference type="InterPro" id="IPR050639">
    <property type="entry name" value="SSR_resolvase"/>
</dbReference>
<dbReference type="InterPro" id="IPR038109">
    <property type="entry name" value="DNA_bind_recomb_sf"/>
</dbReference>
<evidence type="ECO:0008006" key="5">
    <source>
        <dbReference type="Google" id="ProtNLM"/>
    </source>
</evidence>
<feature type="domain" description="Recombinase" evidence="2">
    <location>
        <begin position="162"/>
        <end position="271"/>
    </location>
</feature>
<sequence length="492" mass="57143">MKKVIRYLRFSSLGQSNGSIEAQELCTDKWISDNCAELVDTFVDVGKSAKTFERPDFIRLQEFVSKHHKTVDYLLVDQMDRFSRNAGDALTMIKELQKKYKIQVVSVTEGITFDYEVPGNFFRTGLQFLLAEEDNINRSIKVRKGLYTAKAKEGRFIGSTPPFGYRKIGAGKDRRLVISEIEAEIVKFIYKSYLKNVPLYVIKKEVYEMGFDRKGNVAVENILKNPVYAGMLEVEAFRELPGGLFPAVHEPIIDNKTWILVQNKINEPKKTRVILDEQLPLRGILKCHCGNPLTGAPSRGKSGKYFYYYKCKFPRHNNLSAVKIHDQLLSVLEVITFPESMINQIIKGCRIKVTKELNLKKLKIIRKEKQLYDFQEKLSLLEEKWIIGEISVKSFEKWSLEYQSKITHIAEYIKKMKLFVARVTELLQQRLDLLIDMKQIFCFAALLQKRELLKFLFNNNLYYLNGNYLTNEINKSVLYKLSSLENRGLFII</sequence>
<comment type="caution">
    <text evidence="3">The sequence shown here is derived from an EMBL/GenBank/DDBJ whole genome shotgun (WGS) entry which is preliminary data.</text>
</comment>
<dbReference type="Gene3D" id="3.40.50.1390">
    <property type="entry name" value="Resolvase, N-terminal catalytic domain"/>
    <property type="match status" value="1"/>
</dbReference>
<feature type="domain" description="Resolvase/invertase-type recombinase catalytic" evidence="1">
    <location>
        <begin position="3"/>
        <end position="153"/>
    </location>
</feature>
<dbReference type="InterPro" id="IPR011109">
    <property type="entry name" value="DNA_bind_recombinase_dom"/>
</dbReference>
<organism evidence="3 4">
    <name type="scientific">Flavobacterium ginsengisoli</name>
    <dbReference type="NCBI Taxonomy" id="871694"/>
    <lineage>
        <taxon>Bacteria</taxon>
        <taxon>Pseudomonadati</taxon>
        <taxon>Bacteroidota</taxon>
        <taxon>Flavobacteriia</taxon>
        <taxon>Flavobacteriales</taxon>
        <taxon>Flavobacteriaceae</taxon>
        <taxon>Flavobacterium</taxon>
    </lineage>
</organism>
<dbReference type="PROSITE" id="PS51736">
    <property type="entry name" value="RECOMBINASES_3"/>
    <property type="match status" value="1"/>
</dbReference>
<dbReference type="Pfam" id="PF07508">
    <property type="entry name" value="Recombinase"/>
    <property type="match status" value="1"/>
</dbReference>
<evidence type="ECO:0000313" key="4">
    <source>
        <dbReference type="Proteomes" id="UP001501367"/>
    </source>
</evidence>
<dbReference type="InterPro" id="IPR036162">
    <property type="entry name" value="Resolvase-like_N_sf"/>
</dbReference>
<dbReference type="CDD" id="cd00338">
    <property type="entry name" value="Ser_Recombinase"/>
    <property type="match status" value="1"/>
</dbReference>
<evidence type="ECO:0000259" key="2">
    <source>
        <dbReference type="PROSITE" id="PS51737"/>
    </source>
</evidence>
<reference evidence="4" key="1">
    <citation type="journal article" date="2019" name="Int. J. Syst. Evol. Microbiol.">
        <title>The Global Catalogue of Microorganisms (GCM) 10K type strain sequencing project: providing services to taxonomists for standard genome sequencing and annotation.</title>
        <authorList>
            <consortium name="The Broad Institute Genomics Platform"/>
            <consortium name="The Broad Institute Genome Sequencing Center for Infectious Disease"/>
            <person name="Wu L."/>
            <person name="Ma J."/>
        </authorList>
    </citation>
    <scope>NUCLEOTIDE SEQUENCE [LARGE SCALE GENOMIC DNA]</scope>
    <source>
        <strain evidence="4">JCM 17336</strain>
    </source>
</reference>
<name>A0ABP7FVK3_9FLAO</name>
<dbReference type="PANTHER" id="PTHR30461:SF23">
    <property type="entry name" value="DNA RECOMBINASE-RELATED"/>
    <property type="match status" value="1"/>
</dbReference>
<dbReference type="Proteomes" id="UP001501367">
    <property type="component" value="Unassembled WGS sequence"/>
</dbReference>
<proteinExistence type="predicted"/>
<dbReference type="SUPFAM" id="SSF53041">
    <property type="entry name" value="Resolvase-like"/>
    <property type="match status" value="1"/>
</dbReference>
<dbReference type="RefSeq" id="WP_345159843.1">
    <property type="nucleotide sequence ID" value="NZ_BAABDT010000006.1"/>
</dbReference>
<protein>
    <recommendedName>
        <fullName evidence="5">Recombinase family protein</fullName>
    </recommendedName>
</protein>
<dbReference type="SMART" id="SM00857">
    <property type="entry name" value="Resolvase"/>
    <property type="match status" value="1"/>
</dbReference>
<evidence type="ECO:0000259" key="1">
    <source>
        <dbReference type="PROSITE" id="PS51736"/>
    </source>
</evidence>
<evidence type="ECO:0000313" key="3">
    <source>
        <dbReference type="EMBL" id="GAA3748960.1"/>
    </source>
</evidence>
<dbReference type="PROSITE" id="PS51737">
    <property type="entry name" value="RECOMBINASE_DNA_BIND"/>
    <property type="match status" value="1"/>
</dbReference>
<dbReference type="PANTHER" id="PTHR30461">
    <property type="entry name" value="DNA-INVERTASE FROM LAMBDOID PROPHAGE"/>
    <property type="match status" value="1"/>
</dbReference>
<accession>A0ABP7FVK3</accession>
<dbReference type="InterPro" id="IPR006119">
    <property type="entry name" value="Resolv_N"/>
</dbReference>
<dbReference type="EMBL" id="BAABDT010000006">
    <property type="protein sequence ID" value="GAA3748960.1"/>
    <property type="molecule type" value="Genomic_DNA"/>
</dbReference>